<protein>
    <recommendedName>
        <fullName evidence="5">Purine nucleoside phosphorylase</fullName>
        <ecNumber evidence="5">2.4.2.1</ecNumber>
    </recommendedName>
    <alternativeName>
        <fullName evidence="5">Inosine-guanosine phosphorylase</fullName>
    </alternativeName>
</protein>
<dbReference type="EC" id="2.4.2.1" evidence="5"/>
<evidence type="ECO:0000313" key="7">
    <source>
        <dbReference type="EMBL" id="TMQ57363.1"/>
    </source>
</evidence>
<gene>
    <name evidence="7" type="ORF">E6K76_10510</name>
</gene>
<dbReference type="UniPathway" id="UPA00606"/>
<keyword evidence="4 5" id="KW-0808">Transferase</keyword>
<comment type="caution">
    <text evidence="7">The sequence shown here is derived from an EMBL/GenBank/DDBJ whole genome shotgun (WGS) entry which is preliminary data.</text>
</comment>
<dbReference type="Pfam" id="PF01048">
    <property type="entry name" value="PNP_UDP_1"/>
    <property type="match status" value="1"/>
</dbReference>
<keyword evidence="3 5" id="KW-0328">Glycosyltransferase</keyword>
<dbReference type="GO" id="GO:0004731">
    <property type="term" value="F:purine-nucleoside phosphorylase activity"/>
    <property type="evidence" value="ECO:0007669"/>
    <property type="project" value="UniProtKB-EC"/>
</dbReference>
<dbReference type="InterPro" id="IPR011270">
    <property type="entry name" value="Pur_Nuc_Pase_Ino/Guo-sp"/>
</dbReference>
<dbReference type="Gene3D" id="3.40.50.1580">
    <property type="entry name" value="Nucleoside phosphorylase domain"/>
    <property type="match status" value="1"/>
</dbReference>
<evidence type="ECO:0000256" key="4">
    <source>
        <dbReference type="ARBA" id="ARBA00022679"/>
    </source>
</evidence>
<dbReference type="Proteomes" id="UP000316852">
    <property type="component" value="Unassembled WGS sequence"/>
</dbReference>
<dbReference type="NCBIfam" id="TIGR01697">
    <property type="entry name" value="PNPH-PUNA-XAPA"/>
    <property type="match status" value="1"/>
</dbReference>
<name>A0A538T161_UNCEI</name>
<dbReference type="PANTHER" id="PTHR11904">
    <property type="entry name" value="METHYLTHIOADENOSINE/PURINE NUCLEOSIDE PHOSPHORYLASE"/>
    <property type="match status" value="1"/>
</dbReference>
<dbReference type="AlphaFoldDB" id="A0A538T161"/>
<evidence type="ECO:0000256" key="1">
    <source>
        <dbReference type="ARBA" id="ARBA00005058"/>
    </source>
</evidence>
<dbReference type="InterPro" id="IPR011268">
    <property type="entry name" value="Purine_phosphorylase"/>
</dbReference>
<comment type="similarity">
    <text evidence="2 5">Belongs to the PNP/MTAP phosphorylase family.</text>
</comment>
<dbReference type="SUPFAM" id="SSF53167">
    <property type="entry name" value="Purine and uridine phosphorylases"/>
    <property type="match status" value="1"/>
</dbReference>
<dbReference type="GO" id="GO:0005737">
    <property type="term" value="C:cytoplasm"/>
    <property type="evidence" value="ECO:0007669"/>
    <property type="project" value="TreeGrafter"/>
</dbReference>
<comment type="pathway">
    <text evidence="1 5">Purine metabolism; purine nucleoside salvage.</text>
</comment>
<evidence type="ECO:0000259" key="6">
    <source>
        <dbReference type="Pfam" id="PF01048"/>
    </source>
</evidence>
<reference evidence="7 8" key="1">
    <citation type="journal article" date="2019" name="Nat. Microbiol.">
        <title>Mediterranean grassland soil C-N compound turnover is dependent on rainfall and depth, and is mediated by genomically divergent microorganisms.</title>
        <authorList>
            <person name="Diamond S."/>
            <person name="Andeer P.F."/>
            <person name="Li Z."/>
            <person name="Crits-Christoph A."/>
            <person name="Burstein D."/>
            <person name="Anantharaman K."/>
            <person name="Lane K.R."/>
            <person name="Thomas B.C."/>
            <person name="Pan C."/>
            <person name="Northen T.R."/>
            <person name="Banfield J.F."/>
        </authorList>
    </citation>
    <scope>NUCLEOTIDE SEQUENCE [LARGE SCALE GENOMIC DNA]</scope>
    <source>
        <strain evidence="7">WS_6</strain>
    </source>
</reference>
<dbReference type="PIRSF" id="PIRSF000477">
    <property type="entry name" value="PurNPase"/>
    <property type="match status" value="1"/>
</dbReference>
<evidence type="ECO:0000256" key="2">
    <source>
        <dbReference type="ARBA" id="ARBA00006751"/>
    </source>
</evidence>
<dbReference type="InterPro" id="IPR035994">
    <property type="entry name" value="Nucleoside_phosphorylase_sf"/>
</dbReference>
<sequence>MSVVMNQAQGQLKAIEEAREFLAPKLGITPEVGIILGTGLGQFAGAMKPSTTIAYRDIPNFPIPSVESHAGELVSGRLGGQPTAVMNGRVHYYEGYPMRDVTFPVRVLRALGVRTLIITNAAGGMNPLYEAGDLVLAVDHINLMGDNPLLGANEDALGPRFPDMSEPYSRELIALALATAREEKIPLREGVFVGVAGPNLETRAEYRFLRWVGADLVGMSLVPETIVAVHAGMRVLALAVVTDTCFPDALEPVDVPKILATAAKAEPTLTRLVTRIIERMPRAAAVAR</sequence>
<evidence type="ECO:0000256" key="3">
    <source>
        <dbReference type="ARBA" id="ARBA00022676"/>
    </source>
</evidence>
<organism evidence="7 8">
    <name type="scientific">Eiseniibacteriota bacterium</name>
    <dbReference type="NCBI Taxonomy" id="2212470"/>
    <lineage>
        <taxon>Bacteria</taxon>
        <taxon>Candidatus Eiseniibacteriota</taxon>
    </lineage>
</organism>
<dbReference type="CDD" id="cd09009">
    <property type="entry name" value="PNP-EcPNPII_like"/>
    <property type="match status" value="1"/>
</dbReference>
<dbReference type="EMBL" id="VBOW01000065">
    <property type="protein sequence ID" value="TMQ57363.1"/>
    <property type="molecule type" value="Genomic_DNA"/>
</dbReference>
<dbReference type="InterPro" id="IPR000845">
    <property type="entry name" value="Nucleoside_phosphorylase_d"/>
</dbReference>
<evidence type="ECO:0000256" key="5">
    <source>
        <dbReference type="PIRNR" id="PIRNR000477"/>
    </source>
</evidence>
<evidence type="ECO:0000313" key="8">
    <source>
        <dbReference type="Proteomes" id="UP000316852"/>
    </source>
</evidence>
<feature type="domain" description="Nucleoside phosphorylase" evidence="6">
    <location>
        <begin position="32"/>
        <end position="278"/>
    </location>
</feature>
<dbReference type="PANTHER" id="PTHR11904:SF9">
    <property type="entry name" value="PURINE NUCLEOSIDE PHOSPHORYLASE-RELATED"/>
    <property type="match status" value="1"/>
</dbReference>
<dbReference type="NCBIfam" id="NF006054">
    <property type="entry name" value="PRK08202.1"/>
    <property type="match status" value="1"/>
</dbReference>
<comment type="function">
    <text evidence="5">The purine nucleoside phosphorylases catalyze the phosphorolytic breakdown of the N-glycosidic bond in the beta-(deoxy)ribonucleoside molecules, with the formation of the corresponding free purine bases and pentose-1-phosphate.</text>
</comment>
<dbReference type="GO" id="GO:0009116">
    <property type="term" value="P:nucleoside metabolic process"/>
    <property type="evidence" value="ECO:0007669"/>
    <property type="project" value="InterPro"/>
</dbReference>
<dbReference type="NCBIfam" id="TIGR01700">
    <property type="entry name" value="PNPH"/>
    <property type="match status" value="1"/>
</dbReference>
<proteinExistence type="inferred from homology"/>
<accession>A0A538T161</accession>